<dbReference type="OrthoDB" id="6221744at2759"/>
<proteinExistence type="inferred from homology"/>
<dbReference type="AlphaFoldDB" id="A0A9P3LNI6"/>
<sequence>MPRKDAGKDALYAAISRRMIESGEWERISDLLLKRLNEAGWVDQVHHESKETARRADSTPVRQLLEQLKPHAESTVPPAVRQEVLAVIRQYLDSQIER</sequence>
<dbReference type="GO" id="GO:0000932">
    <property type="term" value="C:P-body"/>
    <property type="evidence" value="ECO:0007669"/>
    <property type="project" value="UniProtKB-SubCell"/>
</dbReference>
<keyword evidence="1" id="KW-0811">Translocation</keyword>
<organism evidence="2 3">
    <name type="scientific">Phanerochaete sordida</name>
    <dbReference type="NCBI Taxonomy" id="48140"/>
    <lineage>
        <taxon>Eukaryota</taxon>
        <taxon>Fungi</taxon>
        <taxon>Dikarya</taxon>
        <taxon>Basidiomycota</taxon>
        <taxon>Agaricomycotina</taxon>
        <taxon>Agaricomycetes</taxon>
        <taxon>Polyporales</taxon>
        <taxon>Phanerochaetaceae</taxon>
        <taxon>Phanerochaete</taxon>
    </lineage>
</organism>
<keyword evidence="1" id="KW-0653">Protein transport</keyword>
<dbReference type="GO" id="GO:0070390">
    <property type="term" value="C:transcription export complex 2"/>
    <property type="evidence" value="ECO:0007669"/>
    <property type="project" value="UniProtKB-UniRule"/>
</dbReference>
<dbReference type="GO" id="GO:0000124">
    <property type="term" value="C:SAGA complex"/>
    <property type="evidence" value="ECO:0007669"/>
    <property type="project" value="UniProtKB-UniRule"/>
</dbReference>
<dbReference type="Gene3D" id="1.10.246.140">
    <property type="match status" value="1"/>
</dbReference>
<dbReference type="GO" id="GO:0006368">
    <property type="term" value="P:transcription elongation by RNA polymerase II"/>
    <property type="evidence" value="ECO:0007669"/>
    <property type="project" value="UniProtKB-UniRule"/>
</dbReference>
<keyword evidence="1" id="KW-0804">Transcription</keyword>
<keyword evidence="1" id="KW-0539">Nucleus</keyword>
<evidence type="ECO:0000256" key="1">
    <source>
        <dbReference type="HAMAP-Rule" id="MF_03046"/>
    </source>
</evidence>
<name>A0A9P3LNI6_9APHY</name>
<dbReference type="GO" id="GO:0005654">
    <property type="term" value="C:nucleoplasm"/>
    <property type="evidence" value="ECO:0007669"/>
    <property type="project" value="UniProtKB-SubCell"/>
</dbReference>
<dbReference type="GO" id="GO:0015031">
    <property type="term" value="P:protein transport"/>
    <property type="evidence" value="ECO:0007669"/>
    <property type="project" value="UniProtKB-KW"/>
</dbReference>
<gene>
    <name evidence="1" type="primary">SUS1</name>
    <name evidence="2" type="ORF">PsYK624_164470</name>
</gene>
<keyword evidence="1" id="KW-0010">Activator</keyword>
<dbReference type="GO" id="GO:0003713">
    <property type="term" value="F:transcription coactivator activity"/>
    <property type="evidence" value="ECO:0007669"/>
    <property type="project" value="UniProtKB-UniRule"/>
</dbReference>
<dbReference type="Proteomes" id="UP000703269">
    <property type="component" value="Unassembled WGS sequence"/>
</dbReference>
<dbReference type="EMBL" id="BPQB01000137">
    <property type="protein sequence ID" value="GJF00168.1"/>
    <property type="molecule type" value="Genomic_DNA"/>
</dbReference>
<dbReference type="GO" id="GO:0006325">
    <property type="term" value="P:chromatin organization"/>
    <property type="evidence" value="ECO:0007669"/>
    <property type="project" value="UniProtKB-KW"/>
</dbReference>
<comment type="similarity">
    <text evidence="1">Belongs to the ENY2 family.</text>
</comment>
<keyword evidence="1" id="KW-0156">Chromatin regulator</keyword>
<keyword evidence="3" id="KW-1185">Reference proteome</keyword>
<evidence type="ECO:0000313" key="3">
    <source>
        <dbReference type="Proteomes" id="UP000703269"/>
    </source>
</evidence>
<comment type="subcellular location">
    <subcellularLocation>
        <location evidence="1">Nucleus</location>
        <location evidence="1">Nucleoplasm</location>
    </subcellularLocation>
    <subcellularLocation>
        <location evidence="1">Cytoplasm</location>
        <location evidence="1">P-body</location>
    </subcellularLocation>
</comment>
<keyword evidence="1" id="KW-0963">Cytoplasm</keyword>
<keyword evidence="1" id="KW-0805">Transcription regulation</keyword>
<keyword evidence="1" id="KW-0509">mRNA transport</keyword>
<comment type="subunit">
    <text evidence="1">Component of the nuclear pore complex (NPC)-associated TREX-2 complex (transcription and export complex 2), composed of at least SUS1, SAC3, THP1, SEM1, and CDC31. TREX-2 contains 2 SUS1 chains. The TREX-2 complex interacts with the nucleoporin NUP1. Component of the 1.8 MDa SAGA transcription coactivator-HAT complex. SAGA is built of 5 distinct domains with specialized functions. Within the SAGA complex, SUS1, SGF11, SGF73 and UBP8 form an additional subcomplex of SAGA called the DUB module (deubiquitination module). Interacts directly with THP1, SAC3, SGF11, and with the RNA polymerase II.</text>
</comment>
<comment type="function">
    <text evidence="1">Involved in mRNA export coupled transcription activation by association with both the TREX-2 and the SAGA complexes. At the promoters, SAGA is required for recruitment of the basal transcription machinery. It influences RNA polymerase II transcriptional activity through different activities such as TBP interaction and promoter selectivity, interaction with transcription activators, and chromatin modification through histone acetylation and deubiquitination. Within the SAGA complex, participates to a subcomplex required for deubiquitination of H2B and for the maintenance of steady-state H3 methylation levels. The TREX-2 complex functions in docking export-competent ribonucleoprotein particles (mRNPs) to the nuclear entrance of the nuclear pore complex (nuclear basket). TREX-2 participates in mRNA export and accurate chromatin positioning in the nucleus by tethering genes to the nuclear periphery. May also be involved in cytoplasmic mRNA decay by interaction with components of P-bodies.</text>
</comment>
<dbReference type="InterPro" id="IPR038212">
    <property type="entry name" value="TF_EnY2_sf"/>
</dbReference>
<dbReference type="InterPro" id="IPR018783">
    <property type="entry name" value="TF_ENY2"/>
</dbReference>
<dbReference type="PANTHER" id="PTHR12514">
    <property type="entry name" value="ENHANCER OF YELLOW 2 TRANSCRIPTION FACTOR"/>
    <property type="match status" value="1"/>
</dbReference>
<dbReference type="GO" id="GO:0071819">
    <property type="term" value="C:DUBm complex"/>
    <property type="evidence" value="ECO:0007669"/>
    <property type="project" value="UniProtKB-UniRule"/>
</dbReference>
<evidence type="ECO:0000313" key="2">
    <source>
        <dbReference type="EMBL" id="GJF00168.1"/>
    </source>
</evidence>
<dbReference type="GO" id="GO:0005643">
    <property type="term" value="C:nuclear pore"/>
    <property type="evidence" value="ECO:0007669"/>
    <property type="project" value="UniProtKB-UniRule"/>
</dbReference>
<protein>
    <recommendedName>
        <fullName evidence="1">Transcription and mRNA export factor SUS1</fullName>
    </recommendedName>
</protein>
<comment type="caution">
    <text evidence="2">The sequence shown here is derived from an EMBL/GenBank/DDBJ whole genome shotgun (WGS) entry which is preliminary data.</text>
</comment>
<accession>A0A9P3LNI6</accession>
<dbReference type="Pfam" id="PF10163">
    <property type="entry name" value="EnY2"/>
    <property type="match status" value="1"/>
</dbReference>
<reference evidence="2 3" key="1">
    <citation type="submission" date="2021-08" db="EMBL/GenBank/DDBJ databases">
        <title>Draft Genome Sequence of Phanerochaete sordida strain YK-624.</title>
        <authorList>
            <person name="Mori T."/>
            <person name="Dohra H."/>
            <person name="Suzuki T."/>
            <person name="Kawagishi H."/>
            <person name="Hirai H."/>
        </authorList>
    </citation>
    <scope>NUCLEOTIDE SEQUENCE [LARGE SCALE GENOMIC DNA]</scope>
    <source>
        <strain evidence="2 3">YK-624</strain>
    </source>
</reference>
<dbReference type="GO" id="GO:0006406">
    <property type="term" value="P:mRNA export from nucleus"/>
    <property type="evidence" value="ECO:0007669"/>
    <property type="project" value="UniProtKB-UniRule"/>
</dbReference>
<keyword evidence="1" id="KW-0813">Transport</keyword>
<dbReference type="HAMAP" id="MF_03046">
    <property type="entry name" value="ENY2_Sus1"/>
    <property type="match status" value="1"/>
</dbReference>